<dbReference type="InterPro" id="IPR003797">
    <property type="entry name" value="DegV"/>
</dbReference>
<dbReference type="KEGG" id="stab:STABA_v1c09620"/>
<dbReference type="InterPro" id="IPR043168">
    <property type="entry name" value="DegV_C"/>
</dbReference>
<dbReference type="Gene3D" id="3.30.1180.10">
    <property type="match status" value="1"/>
</dbReference>
<dbReference type="GO" id="GO:0008289">
    <property type="term" value="F:lipid binding"/>
    <property type="evidence" value="ECO:0007669"/>
    <property type="project" value="UniProtKB-KW"/>
</dbReference>
<keyword evidence="1" id="KW-0446">Lipid-binding</keyword>
<accession>A0A6I6CBH6</accession>
<evidence type="ECO:0000256" key="1">
    <source>
        <dbReference type="ARBA" id="ARBA00023121"/>
    </source>
</evidence>
<dbReference type="PANTHER" id="PTHR33434:SF2">
    <property type="entry name" value="FATTY ACID-BINDING PROTEIN TM_1468"/>
    <property type="match status" value="1"/>
</dbReference>
<dbReference type="SUPFAM" id="SSF82549">
    <property type="entry name" value="DAK1/DegV-like"/>
    <property type="match status" value="1"/>
</dbReference>
<dbReference type="AlphaFoldDB" id="A0A6I6CBH6"/>
<protein>
    <submittedName>
        <fullName evidence="2">Fatty acid-binding protein DegV</fullName>
    </submittedName>
</protein>
<dbReference type="PROSITE" id="PS51482">
    <property type="entry name" value="DEGV"/>
    <property type="match status" value="1"/>
</dbReference>
<dbReference type="Proteomes" id="UP000424468">
    <property type="component" value="Chromosome"/>
</dbReference>
<dbReference type="NCBIfam" id="TIGR00762">
    <property type="entry name" value="DegV"/>
    <property type="match status" value="1"/>
</dbReference>
<dbReference type="InterPro" id="IPR050270">
    <property type="entry name" value="DegV_domain_contain"/>
</dbReference>
<evidence type="ECO:0000313" key="3">
    <source>
        <dbReference type="Proteomes" id="UP000424468"/>
    </source>
</evidence>
<gene>
    <name evidence="2" type="primary">degV</name>
    <name evidence="2" type="ORF">STABA_v1c09620</name>
</gene>
<dbReference type="Pfam" id="PF02645">
    <property type="entry name" value="DegV"/>
    <property type="match status" value="1"/>
</dbReference>
<proteinExistence type="predicted"/>
<name>A0A6I6CBH6_9MOLU</name>
<evidence type="ECO:0000313" key="2">
    <source>
        <dbReference type="EMBL" id="QGS52315.1"/>
    </source>
</evidence>
<sequence length="280" mass="31799">MKVAVIIDSSAGIKNIKDFKDLHLVPLMITKENGEQISDDEHFSFDEFYKLNDSQLLKISMTIPGVMMKKWDELLKSYDNIVCLLLSKGLSSQFETYNMLAKDEKYAGKVFVVDTNGVSVVLKQQVLDTIELIKEGKTGQGILEVIESRNNNFKCFIIPKTLDQLVRGGRISKAAASMAKFLKINPILKYDGKIDKEGKTRTFKKAILEALELLRKRTKSKTMELDVSYSRTDEETLKFVLAAIEEKGFKIRLKEDIPNTITCHTGRDTFALSIWDTNIK</sequence>
<dbReference type="Gene3D" id="3.40.50.10170">
    <property type="match status" value="1"/>
</dbReference>
<keyword evidence="3" id="KW-1185">Reference proteome</keyword>
<reference evidence="2 3" key="1">
    <citation type="submission" date="2019-11" db="EMBL/GenBank/DDBJ databases">
        <title>Complete genome sequence of Spiroplasma tabanidicola TAUS-1 (DSM 22603).</title>
        <authorList>
            <person name="Huang C.-T."/>
            <person name="Lin Y.-C."/>
            <person name="Kuo C.-H."/>
        </authorList>
    </citation>
    <scope>NUCLEOTIDE SEQUENCE [LARGE SCALE GENOMIC DNA]</scope>
    <source>
        <strain evidence="2 3">TAUS-1</strain>
    </source>
</reference>
<dbReference type="EMBL" id="CP046276">
    <property type="protein sequence ID" value="QGS52315.1"/>
    <property type="molecule type" value="Genomic_DNA"/>
</dbReference>
<dbReference type="RefSeq" id="WP_156007176.1">
    <property type="nucleotide sequence ID" value="NZ_CP046276.1"/>
</dbReference>
<organism evidence="2 3">
    <name type="scientific">Spiroplasma tabanidicola</name>
    <dbReference type="NCBI Taxonomy" id="324079"/>
    <lineage>
        <taxon>Bacteria</taxon>
        <taxon>Bacillati</taxon>
        <taxon>Mycoplasmatota</taxon>
        <taxon>Mollicutes</taxon>
        <taxon>Entomoplasmatales</taxon>
        <taxon>Spiroplasmataceae</taxon>
        <taxon>Spiroplasma</taxon>
    </lineage>
</organism>
<dbReference type="PANTHER" id="PTHR33434">
    <property type="entry name" value="DEGV DOMAIN-CONTAINING PROTEIN DR_1986-RELATED"/>
    <property type="match status" value="1"/>
</dbReference>
<dbReference type="OrthoDB" id="388177at2"/>